<accession>A0A6A1VE39</accession>
<organism evidence="1 2">
    <name type="scientific">Morella rubra</name>
    <name type="common">Chinese bayberry</name>
    <dbReference type="NCBI Taxonomy" id="262757"/>
    <lineage>
        <taxon>Eukaryota</taxon>
        <taxon>Viridiplantae</taxon>
        <taxon>Streptophyta</taxon>
        <taxon>Embryophyta</taxon>
        <taxon>Tracheophyta</taxon>
        <taxon>Spermatophyta</taxon>
        <taxon>Magnoliopsida</taxon>
        <taxon>eudicotyledons</taxon>
        <taxon>Gunneridae</taxon>
        <taxon>Pentapetalae</taxon>
        <taxon>rosids</taxon>
        <taxon>fabids</taxon>
        <taxon>Fagales</taxon>
        <taxon>Myricaceae</taxon>
        <taxon>Morella</taxon>
    </lineage>
</organism>
<dbReference type="EMBL" id="RXIC02000024">
    <property type="protein sequence ID" value="KAB1209370.1"/>
    <property type="molecule type" value="Genomic_DNA"/>
</dbReference>
<sequence>MLQDEVLALKRSLTVTKLETERLEASFQILARDNEEMKAERILNIQKICSMQNALSKSEDCKRCKVALEEKVLRLEWDIIAREELCAQGVMSA</sequence>
<reference evidence="1 2" key="1">
    <citation type="journal article" date="2019" name="Plant Biotechnol. J.">
        <title>The red bayberry genome and genetic basis of sex determination.</title>
        <authorList>
            <person name="Jia H.M."/>
            <person name="Jia H.J."/>
            <person name="Cai Q.L."/>
            <person name="Wang Y."/>
            <person name="Zhao H.B."/>
            <person name="Yang W.F."/>
            <person name="Wang G.Y."/>
            <person name="Li Y.H."/>
            <person name="Zhan D.L."/>
            <person name="Shen Y.T."/>
            <person name="Niu Q.F."/>
            <person name="Chang L."/>
            <person name="Qiu J."/>
            <person name="Zhao L."/>
            <person name="Xie H.B."/>
            <person name="Fu W.Y."/>
            <person name="Jin J."/>
            <person name="Li X.W."/>
            <person name="Jiao Y."/>
            <person name="Zhou C.C."/>
            <person name="Tu T."/>
            <person name="Chai C.Y."/>
            <person name="Gao J.L."/>
            <person name="Fan L.J."/>
            <person name="van de Weg E."/>
            <person name="Wang J.Y."/>
            <person name="Gao Z.S."/>
        </authorList>
    </citation>
    <scope>NUCLEOTIDE SEQUENCE [LARGE SCALE GENOMIC DNA]</scope>
    <source>
        <tissue evidence="1">Leaves</tissue>
    </source>
</reference>
<gene>
    <name evidence="1" type="ORF">CJ030_MR6G016527</name>
</gene>
<keyword evidence="2" id="KW-1185">Reference proteome</keyword>
<evidence type="ECO:0000313" key="2">
    <source>
        <dbReference type="Proteomes" id="UP000516437"/>
    </source>
</evidence>
<proteinExistence type="predicted"/>
<protein>
    <submittedName>
        <fullName evidence="1">Uncharacterized protein</fullName>
    </submittedName>
</protein>
<dbReference type="AlphaFoldDB" id="A0A6A1VE39"/>
<evidence type="ECO:0000313" key="1">
    <source>
        <dbReference type="EMBL" id="KAB1209370.1"/>
    </source>
</evidence>
<dbReference type="Proteomes" id="UP000516437">
    <property type="component" value="Chromosome 6"/>
</dbReference>
<dbReference type="PANTHER" id="PTHR47270:SF13">
    <property type="entry name" value="HEAVY CHAIN-LIKE PROTEIN, PUTATIVE-RELATED"/>
    <property type="match status" value="1"/>
</dbReference>
<name>A0A6A1VE39_9ROSI</name>
<dbReference type="OrthoDB" id="969348at2759"/>
<dbReference type="PANTHER" id="PTHR47270">
    <property type="entry name" value="PROTEIN MLP1-LIKE"/>
    <property type="match status" value="1"/>
</dbReference>
<comment type="caution">
    <text evidence="1">The sequence shown here is derived from an EMBL/GenBank/DDBJ whole genome shotgun (WGS) entry which is preliminary data.</text>
</comment>